<name>A0A6J4H317_9ACTN</name>
<keyword evidence="2" id="KW-0378">Hydrolase</keyword>
<accession>A0A6J4H317</accession>
<protein>
    <submittedName>
        <fullName evidence="2">ATP-dependent Clp protease adaptor protein ClpS</fullName>
    </submittedName>
</protein>
<feature type="compositionally biased region" description="Basic residues" evidence="1">
    <location>
        <begin position="1"/>
        <end position="24"/>
    </location>
</feature>
<reference evidence="2" key="1">
    <citation type="submission" date="2020-02" db="EMBL/GenBank/DDBJ databases">
        <authorList>
            <person name="Meier V. D."/>
        </authorList>
    </citation>
    <scope>NUCLEOTIDE SEQUENCE</scope>
    <source>
        <strain evidence="2">AVDCRST_MAG41</strain>
    </source>
</reference>
<dbReference type="EMBL" id="CADCTP010000001">
    <property type="protein sequence ID" value="CAA9211167.1"/>
    <property type="molecule type" value="Genomic_DNA"/>
</dbReference>
<dbReference type="AlphaFoldDB" id="A0A6J4H317"/>
<feature type="compositionally biased region" description="Basic and acidic residues" evidence="1">
    <location>
        <begin position="35"/>
        <end position="66"/>
    </location>
</feature>
<feature type="non-terminal residue" evidence="2">
    <location>
        <position position="105"/>
    </location>
</feature>
<organism evidence="2">
    <name type="scientific">uncultured Mycobacteriales bacterium</name>
    <dbReference type="NCBI Taxonomy" id="581187"/>
    <lineage>
        <taxon>Bacteria</taxon>
        <taxon>Bacillati</taxon>
        <taxon>Actinomycetota</taxon>
        <taxon>Actinomycetes</taxon>
        <taxon>Mycobacteriales</taxon>
        <taxon>environmental samples</taxon>
    </lineage>
</organism>
<evidence type="ECO:0000313" key="2">
    <source>
        <dbReference type="EMBL" id="CAA9211167.1"/>
    </source>
</evidence>
<feature type="region of interest" description="Disordered" evidence="1">
    <location>
        <begin position="1"/>
        <end position="105"/>
    </location>
</feature>
<feature type="compositionally biased region" description="Low complexity" evidence="1">
    <location>
        <begin position="73"/>
        <end position="85"/>
    </location>
</feature>
<proteinExistence type="predicted"/>
<keyword evidence="2" id="KW-0645">Protease</keyword>
<dbReference type="GO" id="GO:0008233">
    <property type="term" value="F:peptidase activity"/>
    <property type="evidence" value="ECO:0007669"/>
    <property type="project" value="UniProtKB-KW"/>
</dbReference>
<evidence type="ECO:0000256" key="1">
    <source>
        <dbReference type="SAM" id="MobiDB-lite"/>
    </source>
</evidence>
<sequence>ERHPGGRYGHRHRDRHAAGHRRGDRRPGGGAVGHPRLERPDQPDVLRHARPAEAVRLRPGEGDQAHARRAPARPRGGQLRLPGADGARRRPAARVRPLGHPAEAV</sequence>
<gene>
    <name evidence="2" type="ORF">AVDCRST_MAG41-306</name>
</gene>
<dbReference type="GO" id="GO:0006508">
    <property type="term" value="P:proteolysis"/>
    <property type="evidence" value="ECO:0007669"/>
    <property type="project" value="UniProtKB-KW"/>
</dbReference>
<feature type="non-terminal residue" evidence="2">
    <location>
        <position position="1"/>
    </location>
</feature>